<dbReference type="PANTHER" id="PTHR43489">
    <property type="entry name" value="ISOMERASE"/>
    <property type="match status" value="1"/>
</dbReference>
<keyword evidence="6" id="KW-1185">Reference proteome</keyword>
<reference evidence="5 6" key="1">
    <citation type="journal article" date="2008" name="BMC Genomics">
        <title>The missing link: Bordetella petrii is endowed with both the metabolic versatility of environmental bacteria and virulence traits of pathogenic Bordetellae.</title>
        <authorList>
            <person name="Gross R."/>
            <person name="Guzman C.A."/>
            <person name="Sebaihia M."/>
            <person name="Martins Dos Santos V.A."/>
            <person name="Pieper D.H."/>
            <person name="Koebnik R."/>
            <person name="Lechner M."/>
            <person name="Bartels D."/>
            <person name="Buhrmester J."/>
            <person name="Choudhuri J.V."/>
            <person name="Ebensen T."/>
            <person name="Gaigalat L."/>
            <person name="Herrmann S."/>
            <person name="Khachane A.N."/>
            <person name="Larisch C."/>
            <person name="Link S."/>
            <person name="Linke B."/>
            <person name="Meyer F."/>
            <person name="Mormann S."/>
            <person name="Nakunst D."/>
            <person name="Rueckert C."/>
            <person name="Schneiker-Bekel S."/>
            <person name="Schulze K."/>
            <person name="Vorhoelter F.J."/>
            <person name="Yevsa T."/>
            <person name="Engle J.T."/>
            <person name="Goldman W.E."/>
            <person name="Puehler A."/>
            <person name="Goebel U.B."/>
            <person name="Goesmann A."/>
            <person name="Bloecker H."/>
            <person name="Kaiser O."/>
            <person name="Martinez-Arias R."/>
        </authorList>
    </citation>
    <scope>NUCLEOTIDE SEQUENCE [LARGE SCALE GENOMIC DNA]</scope>
    <source>
        <strain evidence="6">ATCC BAA-461 / DSM 12804 / CCUG 43448 / CIP 107267 / Se-1111R</strain>
    </source>
</reference>
<feature type="active site" description="Proton donor/acceptor" evidence="3">
    <location>
        <position position="237"/>
    </location>
</feature>
<dbReference type="AlphaFoldDB" id="A9HX14"/>
<dbReference type="InterPro" id="IPR013022">
    <property type="entry name" value="Xyl_isomerase-like_TIM-brl"/>
</dbReference>
<keyword evidence="1 2" id="KW-0413">Isomerase</keyword>
<dbReference type="EMBL" id="AM902716">
    <property type="protein sequence ID" value="CAP43693.1"/>
    <property type="molecule type" value="Genomic_DNA"/>
</dbReference>
<feature type="domain" description="Xylose isomerase-like TIM barrel" evidence="4">
    <location>
        <begin position="22"/>
        <end position="251"/>
    </location>
</feature>
<sequence length="264" mass="28006">MKLAANLSLLYPGQSLAQRAEAAALDGFAGAEILFPYDVPPAELAALLRAHGIALVLVNTPIGPAGEKGLACVPGREAEFDAALAQALAVCRATGCRAVHVMAGHPPAGASHADCQVTLVGNLRRAAPLAAQDGITLTLEALNRHDMPGYFYSQPGQAAQIIAAVGHPSVRLQFDFYHSQREGLDLDRELRAVLPLVHHVQFAHPQGRHEPDPTDPPVAQALRTLASSGYAGWIGCEYLPRADTRAGLAWRDAYWQLAKGGDKP</sequence>
<dbReference type="InterPro" id="IPR050417">
    <property type="entry name" value="Sugar_Epim/Isomerase"/>
</dbReference>
<dbReference type="eggNOG" id="COG3622">
    <property type="taxonomic scope" value="Bacteria"/>
</dbReference>
<comment type="similarity">
    <text evidence="2">Belongs to the hyi family.</text>
</comment>
<organism evidence="5 6">
    <name type="scientific">Bordetella petrii (strain ATCC BAA-461 / DSM 12804 / CCUG 43448 / CIP 107267 / Se-1111R)</name>
    <dbReference type="NCBI Taxonomy" id="340100"/>
    <lineage>
        <taxon>Bacteria</taxon>
        <taxon>Pseudomonadati</taxon>
        <taxon>Pseudomonadota</taxon>
        <taxon>Betaproteobacteria</taxon>
        <taxon>Burkholderiales</taxon>
        <taxon>Alcaligenaceae</taxon>
        <taxon>Bordetella</taxon>
    </lineage>
</organism>
<feature type="active site" description="Proton donor/acceptor" evidence="3">
    <location>
        <position position="140"/>
    </location>
</feature>
<dbReference type="SUPFAM" id="SSF51658">
    <property type="entry name" value="Xylose isomerase-like"/>
    <property type="match status" value="1"/>
</dbReference>
<evidence type="ECO:0000256" key="1">
    <source>
        <dbReference type="ARBA" id="ARBA00023235"/>
    </source>
</evidence>
<evidence type="ECO:0000259" key="4">
    <source>
        <dbReference type="Pfam" id="PF01261"/>
    </source>
</evidence>
<dbReference type="PANTHER" id="PTHR43489:SF6">
    <property type="entry name" value="HYDROXYPYRUVATE ISOMERASE-RELATED"/>
    <property type="match status" value="1"/>
</dbReference>
<name>A9HX14_BORPD</name>
<dbReference type="InterPro" id="IPR036237">
    <property type="entry name" value="Xyl_isomerase-like_sf"/>
</dbReference>
<dbReference type="STRING" id="94624.Bpet3351"/>
<dbReference type="Gene3D" id="3.20.20.150">
    <property type="entry name" value="Divalent-metal-dependent TIM barrel enzymes"/>
    <property type="match status" value="1"/>
</dbReference>
<gene>
    <name evidence="5" type="ordered locus">Bpet3351</name>
</gene>
<dbReference type="InterPro" id="IPR026040">
    <property type="entry name" value="HyI-like"/>
</dbReference>
<evidence type="ECO:0000256" key="2">
    <source>
        <dbReference type="PIRNR" id="PIRNR006241"/>
    </source>
</evidence>
<protein>
    <submittedName>
        <fullName evidence="5">Hydroxypyruvate isomerase</fullName>
    </submittedName>
</protein>
<dbReference type="PIRSF" id="PIRSF006241">
    <property type="entry name" value="HyI"/>
    <property type="match status" value="1"/>
</dbReference>
<dbReference type="GO" id="GO:0008903">
    <property type="term" value="F:hydroxypyruvate isomerase activity"/>
    <property type="evidence" value="ECO:0007669"/>
    <property type="project" value="TreeGrafter"/>
</dbReference>
<dbReference type="GO" id="GO:0046487">
    <property type="term" value="P:glyoxylate metabolic process"/>
    <property type="evidence" value="ECO:0007669"/>
    <property type="project" value="TreeGrafter"/>
</dbReference>
<evidence type="ECO:0000256" key="3">
    <source>
        <dbReference type="PIRSR" id="PIRSR006241-50"/>
    </source>
</evidence>
<dbReference type="Proteomes" id="UP000001225">
    <property type="component" value="Chromosome"/>
</dbReference>
<proteinExistence type="inferred from homology"/>
<accession>A9HX14</accession>
<dbReference type="KEGG" id="bpt:Bpet3351"/>
<evidence type="ECO:0000313" key="6">
    <source>
        <dbReference type="Proteomes" id="UP000001225"/>
    </source>
</evidence>
<evidence type="ECO:0000313" key="5">
    <source>
        <dbReference type="EMBL" id="CAP43693.1"/>
    </source>
</evidence>
<dbReference type="Pfam" id="PF01261">
    <property type="entry name" value="AP_endonuc_2"/>
    <property type="match status" value="1"/>
</dbReference>